<keyword evidence="2" id="KW-1185">Reference proteome</keyword>
<name>A0ACC3YLZ6_COLTU</name>
<reference evidence="1 2" key="1">
    <citation type="journal article" date="2020" name="Phytopathology">
        <title>Genome Sequence Resources of Colletotrichum truncatum, C. plurivorum, C. musicola, and C. sojae: Four Species Pathogenic to Soybean (Glycine max).</title>
        <authorList>
            <person name="Rogerio F."/>
            <person name="Boufleur T.R."/>
            <person name="Ciampi-Guillardi M."/>
            <person name="Sukno S.A."/>
            <person name="Thon M.R."/>
            <person name="Massola Junior N.S."/>
            <person name="Baroncelli R."/>
        </authorList>
    </citation>
    <scope>NUCLEOTIDE SEQUENCE [LARGE SCALE GENOMIC DNA]</scope>
    <source>
        <strain evidence="1 2">CMES1059</strain>
    </source>
</reference>
<dbReference type="EMBL" id="VUJX02000009">
    <property type="protein sequence ID" value="KAL0932222.1"/>
    <property type="molecule type" value="Genomic_DNA"/>
</dbReference>
<accession>A0ACC3YLZ6</accession>
<dbReference type="Proteomes" id="UP000805649">
    <property type="component" value="Unassembled WGS sequence"/>
</dbReference>
<proteinExistence type="predicted"/>
<organism evidence="1 2">
    <name type="scientific">Colletotrichum truncatum</name>
    <name type="common">Anthracnose fungus</name>
    <name type="synonym">Colletotrichum capsici</name>
    <dbReference type="NCBI Taxonomy" id="5467"/>
    <lineage>
        <taxon>Eukaryota</taxon>
        <taxon>Fungi</taxon>
        <taxon>Dikarya</taxon>
        <taxon>Ascomycota</taxon>
        <taxon>Pezizomycotina</taxon>
        <taxon>Sordariomycetes</taxon>
        <taxon>Hypocreomycetidae</taxon>
        <taxon>Glomerellales</taxon>
        <taxon>Glomerellaceae</taxon>
        <taxon>Colletotrichum</taxon>
        <taxon>Colletotrichum truncatum species complex</taxon>
    </lineage>
</organism>
<comment type="caution">
    <text evidence="1">The sequence shown here is derived from an EMBL/GenBank/DDBJ whole genome shotgun (WGS) entry which is preliminary data.</text>
</comment>
<gene>
    <name evidence="1" type="ORF">CTRU02_213175</name>
</gene>
<evidence type="ECO:0000313" key="2">
    <source>
        <dbReference type="Proteomes" id="UP000805649"/>
    </source>
</evidence>
<sequence>MNLSAVRCSAILLLMISHLTNATDCKVEGCHIKGTSTIAACSAVSSAWAAQIAATATPTVSAKLAYDCVTSVPLDKAAALKFVDELRPYLEWQSSLAFLKNPPADYPFPPHDVLGALDNLRARLEADHYSNEFTWHQDMYLNVFNPAYDSHLHVFSDILTNAIEWARPIALVSISKDGNSAPVVKAYDDVMSSPENAPVLSLINGVDAATFILEQALRATSNSDTDSAYNSMFYHKASGAYDGTGYFKQGGRTRYVYPGETTSFTFVNGTTIELPNNFAPGAAVNKVPAPSTTSATPSSTTTTVPLPDSTGVDGYPKPVVIGSDSSVSGYFIDEQGFNDVAVLAIRSFAPRSLVRFQEAVGEFFVAAARSGKTKLVVDIQVNAGGYIMQGYDTYRQIFPDIVQKGSGRFRYSSSFKALSEIFSKNCEGYDPITASETLITQCENFHYWRHDVDVNHNHFTSYKAKFPPLIYNDDEYTELIEWDYENPLISSNATHGYGFEITGYGLRKNFTRPFGGPENIVLLYDGACSSTCALFSKFMRWDAGVKSIAMGGRPGVKGKIQGVGGTKGSQNYYLSDVAAIAEFDRFTPYVDSRVSSAGINIRDEILSQNWGDGVPRQFVPENSDCRLYWQAEMLTDITTVWKAAASAAFKGGKCAFGHIDNKAVPPAEKRTDNHATLFCRKHFSSPKDSIQKFASIEKRDEQMEKSWIFKANQYVVSEE</sequence>
<evidence type="ECO:0000313" key="1">
    <source>
        <dbReference type="EMBL" id="KAL0932222.1"/>
    </source>
</evidence>
<protein>
    <submittedName>
        <fullName evidence="1">Peptidase s41 family protein</fullName>
    </submittedName>
</protein>